<keyword evidence="3" id="KW-1185">Reference proteome</keyword>
<feature type="binding site" evidence="4">
    <location>
        <position position="12"/>
    </location>
    <ligand>
        <name>Zn(2+)</name>
        <dbReference type="ChEBI" id="CHEBI:29105"/>
    </ligand>
</feature>
<evidence type="ECO:0000313" key="2">
    <source>
        <dbReference type="EMBL" id="EAS06383.3"/>
    </source>
</evidence>
<evidence type="ECO:0007829" key="6">
    <source>
        <dbReference type="PDB" id="8BQS"/>
    </source>
</evidence>
<dbReference type="EMDB" id="EMD-34403"/>
<keyword evidence="4 5" id="KW-0002">3D-structure</keyword>
<dbReference type="OMA" id="MFTHIAS"/>
<dbReference type="EMDB" id="EMD-16184"/>
<gene>
    <name evidence="2" type="ORF">TTHERM_00945210</name>
</gene>
<keyword evidence="4" id="KW-0862">Zinc</keyword>
<dbReference type="KEGG" id="tet:TTHERM_00945210"/>
<name>Q24F24_TETTS</name>
<proteinExistence type="evidence at protein level"/>
<evidence type="ECO:0007829" key="7">
    <source>
        <dbReference type="PDB" id="8GYM"/>
    </source>
</evidence>
<accession>Q24F24</accession>
<keyword evidence="1" id="KW-0472">Membrane</keyword>
<dbReference type="EMBL" id="GG662297">
    <property type="protein sequence ID" value="EAS06383.3"/>
    <property type="molecule type" value="Genomic_DNA"/>
</dbReference>
<dbReference type="HOGENOM" id="CLU_1163051_0_0_1"/>
<dbReference type="EMDB" id="EMD-25882"/>
<reference evidence="5 6" key="4">
    <citation type="journal article" date="2023" name="Nature">
        <title>Structural basis of mitochondrial membrane bending by the I-II-III&lt;sub&gt;2&lt;/sub&gt;-IV&lt;sub&gt;2&lt;/sub&gt; supercomplex.</title>
        <authorList>
            <person name="Muhleip A."/>
            <person name="Flygaard R.K."/>
            <person name="Baradaran R."/>
            <person name="Haapanen O."/>
            <person name="Gruhl T."/>
            <person name="Tobiasson V."/>
            <person name="Marechal A."/>
            <person name="Sharma V."/>
            <person name="Amunts A."/>
        </authorList>
    </citation>
    <scope>STRUCTURE BY ELECTRON MICROSCOPY (2.80 ANGSTROMS)</scope>
</reference>
<dbReference type="PDB" id="8BQS">
    <property type="method" value="EM"/>
    <property type="resolution" value="2.90 A"/>
    <property type="chains" value="A9=1-231"/>
</dbReference>
<protein>
    <submittedName>
        <fullName evidence="2">Transmembrane protein, putative</fullName>
    </submittedName>
</protein>
<evidence type="ECO:0007829" key="8">
    <source>
        <dbReference type="PDB" id="8GZU"/>
    </source>
</evidence>
<dbReference type="PDB" id="8GZU">
    <property type="method" value="EM"/>
    <property type="resolution" value="4.18 A"/>
    <property type="chains" value="AN/an=1-231"/>
</dbReference>
<dbReference type="PDB" id="7TGH">
    <property type="method" value="EM"/>
    <property type="resolution" value="2.60 A"/>
    <property type="chains" value="AN=1-231"/>
</dbReference>
<reference evidence="3" key="1">
    <citation type="journal article" date="2006" name="PLoS Biol.">
        <title>Macronuclear genome sequence of the ciliate Tetrahymena thermophila, a model eukaryote.</title>
        <authorList>
            <person name="Eisen J.A."/>
            <person name="Coyne R.S."/>
            <person name="Wu M."/>
            <person name="Wu D."/>
            <person name="Thiagarajan M."/>
            <person name="Wortman J.R."/>
            <person name="Badger J.H."/>
            <person name="Ren Q."/>
            <person name="Amedeo P."/>
            <person name="Jones K.M."/>
            <person name="Tallon L.J."/>
            <person name="Delcher A.L."/>
            <person name="Salzberg S.L."/>
            <person name="Silva J.C."/>
            <person name="Haas B.J."/>
            <person name="Majoros W.H."/>
            <person name="Farzad M."/>
            <person name="Carlton J.M."/>
            <person name="Smith R.K. Jr."/>
            <person name="Garg J."/>
            <person name="Pearlman R.E."/>
            <person name="Karrer K.M."/>
            <person name="Sun L."/>
            <person name="Manning G."/>
            <person name="Elde N.C."/>
            <person name="Turkewitz A.P."/>
            <person name="Asai D.J."/>
            <person name="Wilkes D.E."/>
            <person name="Wang Y."/>
            <person name="Cai H."/>
            <person name="Collins K."/>
            <person name="Stewart B.A."/>
            <person name="Lee S.R."/>
            <person name="Wilamowska K."/>
            <person name="Weinberg Z."/>
            <person name="Ruzzo W.L."/>
            <person name="Wloga D."/>
            <person name="Gaertig J."/>
            <person name="Frankel J."/>
            <person name="Tsao C.-C."/>
            <person name="Gorovsky M.A."/>
            <person name="Keeling P.J."/>
            <person name="Waller R.F."/>
            <person name="Patron N.J."/>
            <person name="Cherry J.M."/>
            <person name="Stover N.A."/>
            <person name="Krieger C.J."/>
            <person name="del Toro C."/>
            <person name="Ryder H.F."/>
            <person name="Williamson S.C."/>
            <person name="Barbeau R.A."/>
            <person name="Hamilton E.P."/>
            <person name="Orias E."/>
        </authorList>
    </citation>
    <scope>NUCLEOTIDE SEQUENCE [LARGE SCALE GENOMIC DNA]</scope>
    <source>
        <strain evidence="3">SB210</strain>
    </source>
</reference>
<reference evidence="4" key="2">
    <citation type="journal article" date="2022" name="Science">
        <title>Structures of &lt;i&gt;Tetrahymena&lt;/i&gt;'s respiratory chain reveal the diversity of eukaryotic core metabolism.</title>
        <authorList>
            <person name="Zhou L."/>
            <person name="Maldonado M."/>
            <person name="Padavannil A."/>
            <person name="Guo F."/>
            <person name="Letts J.A."/>
        </authorList>
    </citation>
    <scope>STRUCTURE BY ELECTRON MICROSCOPY (2.60 ANGSTROMS) IN COMPLEX WITH ZN(2+)</scope>
</reference>
<feature type="transmembrane region" description="Helical" evidence="1">
    <location>
        <begin position="146"/>
        <end position="172"/>
    </location>
</feature>
<dbReference type="STRING" id="312017.Q24F24"/>
<keyword evidence="1 2" id="KW-0812">Transmembrane</keyword>
<keyword evidence="1" id="KW-1133">Transmembrane helix</keyword>
<feature type="transmembrane region" description="Helical" evidence="1">
    <location>
        <begin position="108"/>
        <end position="126"/>
    </location>
</feature>
<evidence type="ECO:0007829" key="5">
    <source>
        <dbReference type="PDB" id="8B6F"/>
    </source>
</evidence>
<dbReference type="OrthoDB" id="10488821at2759"/>
<dbReference type="eggNOG" id="ENOG502SXK4">
    <property type="taxonomic scope" value="Eukaryota"/>
</dbReference>
<organism evidence="2 3">
    <name type="scientific">Tetrahymena thermophila (strain SB210)</name>
    <dbReference type="NCBI Taxonomy" id="312017"/>
    <lineage>
        <taxon>Eukaryota</taxon>
        <taxon>Sar</taxon>
        <taxon>Alveolata</taxon>
        <taxon>Ciliophora</taxon>
        <taxon>Intramacronucleata</taxon>
        <taxon>Oligohymenophorea</taxon>
        <taxon>Hymenostomatida</taxon>
        <taxon>Tetrahymenina</taxon>
        <taxon>Tetrahymenidae</taxon>
        <taxon>Tetrahymena</taxon>
    </lineage>
</organism>
<dbReference type="AlphaFoldDB" id="Q24F24"/>
<dbReference type="EMDB" id="EMD-34373"/>
<evidence type="ECO:0000313" key="3">
    <source>
        <dbReference type="Proteomes" id="UP000009168"/>
    </source>
</evidence>
<dbReference type="GeneID" id="7837235"/>
<evidence type="ECO:0000256" key="1">
    <source>
        <dbReference type="SAM" id="Phobius"/>
    </source>
</evidence>
<keyword evidence="4" id="KW-0479">Metal-binding</keyword>
<reference evidence="7 8" key="3">
    <citation type="journal article" date="2023" name="Nat. Commun.">
        <title>Structures of Tetrahymena thermophila respiratory megacomplexes on the tubular mitochondrial cristae.</title>
        <authorList>
            <person name="Han F."/>
            <person name="Hu Y."/>
            <person name="Wu M."/>
            <person name="He Z."/>
            <person name="Tian H."/>
            <person name="Zhou L."/>
        </authorList>
    </citation>
    <scope>STRUCTURE BY ELECTRON MICROSCOPY (2.96 ANGSTROMS)</scope>
</reference>
<dbReference type="PDB" id="8B6F">
    <property type="method" value="EM"/>
    <property type="resolution" value="2.80 A"/>
    <property type="chains" value="A9=1-231"/>
</dbReference>
<dbReference type="Proteomes" id="UP000009168">
    <property type="component" value="Unassembled WGS sequence"/>
</dbReference>
<feature type="transmembrane region" description="Helical" evidence="1">
    <location>
        <begin position="65"/>
        <end position="87"/>
    </location>
</feature>
<dbReference type="PDB" id="8GYM">
    <property type="method" value="EM"/>
    <property type="resolution" value="2.96 A"/>
    <property type="chains" value="AN/an=1-231"/>
</dbReference>
<dbReference type="InParanoid" id="Q24F24"/>
<dbReference type="EMDB" id="EMD-15865"/>
<dbReference type="RefSeq" id="XP_001026628.3">
    <property type="nucleotide sequence ID" value="XM_001026628.3"/>
</dbReference>
<sequence length="231" mass="26511">MELNSSAKEDSHYVGVLGYPSQHDPHTLHPKKHDSTFTKVYACRDMLWDHHWEVRNTLYAGFKGALLGVAYASGFGLISKTVPSIVLKKMFRFVRNNNFGHIRIMQDLLTPYALTGFGLGSVYYLYQHNVWENRSNKWLAEVLSNALFFQVATAVCVNPGFHIYGMVGGILFGTLKYAFYNSSFFQEKESIGSYTTFGDLSEEERKKQEYKDYIQFLGNYHKVRNGQLVDL</sequence>
<evidence type="ECO:0007829" key="4">
    <source>
        <dbReference type="PDB" id="7TGH"/>
    </source>
</evidence>